<dbReference type="Gene3D" id="3.40.640.10">
    <property type="entry name" value="Type I PLP-dependent aspartate aminotransferase-like (Major domain)"/>
    <property type="match status" value="1"/>
</dbReference>
<evidence type="ECO:0000259" key="5">
    <source>
        <dbReference type="Pfam" id="PF01212"/>
    </source>
</evidence>
<protein>
    <submittedName>
        <fullName evidence="6">Low specificity L-threonine aldolase</fullName>
    </submittedName>
</protein>
<dbReference type="InterPro" id="IPR001597">
    <property type="entry name" value="ArAA_b-elim_lyase/Thr_aldolase"/>
</dbReference>
<dbReference type="RefSeq" id="WP_238905181.1">
    <property type="nucleotide sequence ID" value="NZ_JAKOEM010000009.1"/>
</dbReference>
<dbReference type="Pfam" id="PF01212">
    <property type="entry name" value="Beta_elim_lyase"/>
    <property type="match status" value="1"/>
</dbReference>
<comment type="similarity">
    <text evidence="2">Belongs to the threonine aldolase family.</text>
</comment>
<organism evidence="6 7">
    <name type="scientific">Ruegeria alba</name>
    <dbReference type="NCBI Taxonomy" id="2916756"/>
    <lineage>
        <taxon>Bacteria</taxon>
        <taxon>Pseudomonadati</taxon>
        <taxon>Pseudomonadota</taxon>
        <taxon>Alphaproteobacteria</taxon>
        <taxon>Rhodobacterales</taxon>
        <taxon>Roseobacteraceae</taxon>
        <taxon>Ruegeria</taxon>
    </lineage>
</organism>
<dbReference type="InterPro" id="IPR015421">
    <property type="entry name" value="PyrdxlP-dep_Trfase_major"/>
</dbReference>
<dbReference type="Proteomes" id="UP001165279">
    <property type="component" value="Unassembled WGS sequence"/>
</dbReference>
<reference evidence="6" key="1">
    <citation type="submission" date="2022-02" db="EMBL/GenBank/DDBJ databases">
        <title>The genome sequence of Ruegeria sp. 1NDH52C.</title>
        <authorList>
            <person name="Du J."/>
        </authorList>
    </citation>
    <scope>NUCLEOTIDE SEQUENCE</scope>
    <source>
        <strain evidence="6">1NDH52C</strain>
    </source>
</reference>
<evidence type="ECO:0000256" key="4">
    <source>
        <dbReference type="ARBA" id="ARBA00022898"/>
    </source>
</evidence>
<evidence type="ECO:0000256" key="1">
    <source>
        <dbReference type="ARBA" id="ARBA00001933"/>
    </source>
</evidence>
<evidence type="ECO:0000256" key="3">
    <source>
        <dbReference type="ARBA" id="ARBA00011881"/>
    </source>
</evidence>
<comment type="cofactor">
    <cofactor evidence="1">
        <name>pyridoxal 5'-phosphate</name>
        <dbReference type="ChEBI" id="CHEBI:597326"/>
    </cofactor>
</comment>
<dbReference type="InterPro" id="IPR015424">
    <property type="entry name" value="PyrdxlP-dep_Trfase"/>
</dbReference>
<dbReference type="Gene3D" id="3.90.1150.10">
    <property type="entry name" value="Aspartate Aminotransferase, domain 1"/>
    <property type="match status" value="1"/>
</dbReference>
<accession>A0ABS9NXD4</accession>
<gene>
    <name evidence="6" type="ORF">MB818_11735</name>
</gene>
<dbReference type="InterPro" id="IPR015422">
    <property type="entry name" value="PyrdxlP-dep_Trfase_small"/>
</dbReference>
<dbReference type="PANTHER" id="PTHR48097">
    <property type="entry name" value="L-THREONINE ALDOLASE-RELATED"/>
    <property type="match status" value="1"/>
</dbReference>
<keyword evidence="7" id="KW-1185">Reference proteome</keyword>
<comment type="subunit">
    <text evidence="3">Homotetramer.</text>
</comment>
<dbReference type="SUPFAM" id="SSF53383">
    <property type="entry name" value="PLP-dependent transferases"/>
    <property type="match status" value="1"/>
</dbReference>
<sequence length="345" mass="37505">MFFASDNSGPVHPEILAALTEANQGYAMAYGADAQMQAVQEKIRRIFEAPDAAVYLVATGTAANSLALATLSQPWQTIFCSPVAHIHEDECNAPEFYSGGAKLTLVPDGDRMTPEALRASIRGEETRGVHGPQRGPVSITQVTERGGVYSIAELQALCGVAKEYGLPVHLDGARFANALVALNASPAEMTWKAGVDAVSFGGTKNGCMGVEAVIFFDPKHAWEFELRRKRGAHLFSKHRYLSAQMEAYLTNDLWLRSARRANDNCARLVEGLRASGATFLHEPQANIVFASFPRATHRRLMGAGASYHLWGAELEGADESEMLACRMVCDWSIGTDQIDQFLSLL</sequence>
<name>A0ABS9NXD4_9RHOB</name>
<feature type="domain" description="Aromatic amino acid beta-eliminating lyase/threonine aldolase" evidence="5">
    <location>
        <begin position="3"/>
        <end position="290"/>
    </location>
</feature>
<proteinExistence type="inferred from homology"/>
<evidence type="ECO:0000313" key="6">
    <source>
        <dbReference type="EMBL" id="MCG6558877.1"/>
    </source>
</evidence>
<evidence type="ECO:0000313" key="7">
    <source>
        <dbReference type="Proteomes" id="UP001165279"/>
    </source>
</evidence>
<comment type="caution">
    <text evidence="6">The sequence shown here is derived from an EMBL/GenBank/DDBJ whole genome shotgun (WGS) entry which is preliminary data.</text>
</comment>
<keyword evidence="4" id="KW-0663">Pyridoxal phosphate</keyword>
<evidence type="ECO:0000256" key="2">
    <source>
        <dbReference type="ARBA" id="ARBA00006966"/>
    </source>
</evidence>
<dbReference type="PANTHER" id="PTHR48097:SF5">
    <property type="entry name" value="LOW SPECIFICITY L-THREONINE ALDOLASE"/>
    <property type="match status" value="1"/>
</dbReference>
<dbReference type="EMBL" id="JAKOEM010000009">
    <property type="protein sequence ID" value="MCG6558877.1"/>
    <property type="molecule type" value="Genomic_DNA"/>
</dbReference>